<evidence type="ECO:0000256" key="1">
    <source>
        <dbReference type="SAM" id="MobiDB-lite"/>
    </source>
</evidence>
<protein>
    <submittedName>
        <fullName evidence="2">Uncharacterized protein</fullName>
    </submittedName>
</protein>
<dbReference type="RefSeq" id="XP_004351885.1">
    <property type="nucleotide sequence ID" value="XM_004351833.1"/>
</dbReference>
<evidence type="ECO:0000313" key="3">
    <source>
        <dbReference type="Proteomes" id="UP000007797"/>
    </source>
</evidence>
<gene>
    <name evidence="2" type="ORF">DFA_09991</name>
</gene>
<dbReference type="OrthoDB" id="24417at2759"/>
<feature type="compositionally biased region" description="Low complexity" evidence="1">
    <location>
        <begin position="146"/>
        <end position="166"/>
    </location>
</feature>
<feature type="region of interest" description="Disordered" evidence="1">
    <location>
        <begin position="788"/>
        <end position="875"/>
    </location>
</feature>
<feature type="region of interest" description="Disordered" evidence="1">
    <location>
        <begin position="738"/>
        <end position="765"/>
    </location>
</feature>
<proteinExistence type="predicted"/>
<feature type="compositionally biased region" description="Polar residues" evidence="1">
    <location>
        <begin position="845"/>
        <end position="870"/>
    </location>
</feature>
<dbReference type="GeneID" id="14867317"/>
<feature type="compositionally biased region" description="Basic residues" evidence="1">
    <location>
        <begin position="802"/>
        <end position="816"/>
    </location>
</feature>
<feature type="compositionally biased region" description="Low complexity" evidence="1">
    <location>
        <begin position="255"/>
        <end position="276"/>
    </location>
</feature>
<organism evidence="2 3">
    <name type="scientific">Cavenderia fasciculata</name>
    <name type="common">Slime mold</name>
    <name type="synonym">Dictyostelium fasciculatum</name>
    <dbReference type="NCBI Taxonomy" id="261658"/>
    <lineage>
        <taxon>Eukaryota</taxon>
        <taxon>Amoebozoa</taxon>
        <taxon>Evosea</taxon>
        <taxon>Eumycetozoa</taxon>
        <taxon>Dictyostelia</taxon>
        <taxon>Acytosteliales</taxon>
        <taxon>Cavenderiaceae</taxon>
        <taxon>Cavenderia</taxon>
    </lineage>
</organism>
<dbReference type="Proteomes" id="UP000007797">
    <property type="component" value="Unassembled WGS sequence"/>
</dbReference>
<evidence type="ECO:0000313" key="2">
    <source>
        <dbReference type="EMBL" id="EGG15165.1"/>
    </source>
</evidence>
<feature type="region of interest" description="Disordered" evidence="1">
    <location>
        <begin position="655"/>
        <end position="714"/>
    </location>
</feature>
<dbReference type="EMBL" id="GL883026">
    <property type="protein sequence ID" value="EGG15165.1"/>
    <property type="molecule type" value="Genomic_DNA"/>
</dbReference>
<feature type="compositionally biased region" description="Polar residues" evidence="1">
    <location>
        <begin position="700"/>
        <end position="714"/>
    </location>
</feature>
<name>F4Q8Z6_CACFS</name>
<dbReference type="KEGG" id="dfa:DFA_09991"/>
<feature type="compositionally biased region" description="Polar residues" evidence="1">
    <location>
        <begin position="205"/>
        <end position="232"/>
    </location>
</feature>
<reference evidence="3" key="1">
    <citation type="journal article" date="2011" name="Genome Res.">
        <title>Phylogeny-wide analysis of social amoeba genomes highlights ancient origins for complex intercellular communication.</title>
        <authorList>
            <person name="Heidel A.J."/>
            <person name="Lawal H.M."/>
            <person name="Felder M."/>
            <person name="Schilde C."/>
            <person name="Helps N.R."/>
            <person name="Tunggal B."/>
            <person name="Rivero F."/>
            <person name="John U."/>
            <person name="Schleicher M."/>
            <person name="Eichinger L."/>
            <person name="Platzer M."/>
            <person name="Noegel A.A."/>
            <person name="Schaap P."/>
            <person name="Gloeckner G."/>
        </authorList>
    </citation>
    <scope>NUCLEOTIDE SEQUENCE [LARGE SCALE GENOMIC DNA]</scope>
    <source>
        <strain evidence="3">SH3</strain>
    </source>
</reference>
<feature type="compositionally biased region" description="Low complexity" evidence="1">
    <location>
        <begin position="830"/>
        <end position="839"/>
    </location>
</feature>
<accession>F4Q8Z6</accession>
<feature type="region of interest" description="Disordered" evidence="1">
    <location>
        <begin position="205"/>
        <end position="301"/>
    </location>
</feature>
<feature type="region of interest" description="Disordered" evidence="1">
    <location>
        <begin position="141"/>
        <end position="188"/>
    </location>
</feature>
<keyword evidence="3" id="KW-1185">Reference proteome</keyword>
<dbReference type="AlphaFoldDB" id="F4Q8Z6"/>
<sequence length="935" mass="106960">MKRTEEDIQLPKFAVKIRKDVYQFRIGKSKLVGKRFIEKLRSVCALAGHRLNASMIKKIAEYLKIEGDPLEGCFERYLCKAFIEYYKHKQNDLHRKFILAHILRYMRDNGIKYQKSNFEDYGMIIGSRIWHSSREIEKEMIKDNDVSTTSNSNPTLVSSTTTSLPSNRDPKTPINIDNTTPNGGDSMMAIVSDTIPLQSDVQSTPILNQSDSNLNANQDPMDTSDDSAISNMSKKRLSNISDRMVLDSTPPMPNTTPLNNNNINNRESSTPPTNNNKKGKKDKNSSTSNTNPPQPSLQSQYANIPVNNYYLLKKKQSITAAKREASVKYFAEYSSVFKSSAHDVCVLKRKSVNNPESDTRVVKTYSMGIKELYYFYLLHTKGYKVPEKKANKRPGKEPVNPFKKNYTSGSDNYHYMYNIGGQKEFMDLFGCTRKEDLFGKDGKIKKFIIWSDNGPTFKNFEWIYKVWQLGKTINCIPIDLEFFSPSHGKSDCDIFFALISQTVKRFQSHPDSNHQDNRTTQNMVDILNKRLTEYGLDTRKKGHYRATVYNFPSITEFQEFIQSCNTFKTLDAFYENIGVALGKDVEENEHTLSTSQSKLQRTLNALQDAYKEVEPSDTYSEYRVYYPSPQKPAFLNKTYSFKTKMENGEYSIFYRPCDNDPTIQDDKPVEEVPEEEESSRQTETNNNNEKENNKVTSNNDASNSTKQPTRNNNNVQQALKKANIKFFIKKIIVNQAPNKETKIGHETPANKGPKPKKQQETSKTTTIEILRVVRMTNIHDAVVSDYVEENETPKSPQLPKLHSPKQTKKKNKKKNNKPNNNDTDIVLPDIPINNTPIPTKETKNNHQNPTNRATSSRTNIKPPTTYTPSKHNQKKVPGYATANHVSNNIARAAHLSLFLPKPSDIHYFGPHFSRLCVNTMVLCVSYTIQPNHPYD</sequence>